<gene>
    <name evidence="4" type="ORF">MBAV_000109</name>
</gene>
<evidence type="ECO:0000313" key="5">
    <source>
        <dbReference type="Proteomes" id="UP000033423"/>
    </source>
</evidence>
<dbReference type="PANTHER" id="PTHR46401">
    <property type="entry name" value="GLYCOSYLTRANSFERASE WBBK-RELATED"/>
    <property type="match status" value="1"/>
</dbReference>
<proteinExistence type="predicted"/>
<evidence type="ECO:0000259" key="2">
    <source>
        <dbReference type="Pfam" id="PF00534"/>
    </source>
</evidence>
<dbReference type="InterPro" id="IPR001296">
    <property type="entry name" value="Glyco_trans_1"/>
</dbReference>
<accession>A0A0F3H0F1</accession>
<dbReference type="PANTHER" id="PTHR46401:SF2">
    <property type="entry name" value="GLYCOSYLTRANSFERASE WBBK-RELATED"/>
    <property type="match status" value="1"/>
</dbReference>
<protein>
    <submittedName>
        <fullName evidence="4">Group 1 glycosyl transferase</fullName>
    </submittedName>
</protein>
<evidence type="ECO:0000256" key="1">
    <source>
        <dbReference type="ARBA" id="ARBA00022679"/>
    </source>
</evidence>
<feature type="domain" description="Glycosyl transferase family 1" evidence="2">
    <location>
        <begin position="191"/>
        <end position="339"/>
    </location>
</feature>
<keyword evidence="5" id="KW-1185">Reference proteome</keyword>
<organism evidence="4 5">
    <name type="scientific">Candidatus Magnetobacterium bavaricum</name>
    <dbReference type="NCBI Taxonomy" id="29290"/>
    <lineage>
        <taxon>Bacteria</taxon>
        <taxon>Pseudomonadati</taxon>
        <taxon>Nitrospirota</taxon>
        <taxon>Thermodesulfovibrionia</taxon>
        <taxon>Thermodesulfovibrionales</taxon>
        <taxon>Candidatus Magnetobacteriaceae</taxon>
        <taxon>Candidatus Magnetobacterium</taxon>
    </lineage>
</organism>
<keyword evidence="1 4" id="KW-0808">Transferase</keyword>
<dbReference type="AlphaFoldDB" id="A0A0F3H0F1"/>
<dbReference type="EMBL" id="LACI01000050">
    <property type="protein sequence ID" value="KJU87699.1"/>
    <property type="molecule type" value="Genomic_DNA"/>
</dbReference>
<name>A0A0F3H0F1_9BACT</name>
<dbReference type="Pfam" id="PF13439">
    <property type="entry name" value="Glyco_transf_4"/>
    <property type="match status" value="1"/>
</dbReference>
<dbReference type="Pfam" id="PF00534">
    <property type="entry name" value="Glycos_transf_1"/>
    <property type="match status" value="1"/>
</dbReference>
<dbReference type="GO" id="GO:0016757">
    <property type="term" value="F:glycosyltransferase activity"/>
    <property type="evidence" value="ECO:0007669"/>
    <property type="project" value="InterPro"/>
</dbReference>
<reference evidence="4 5" key="1">
    <citation type="submission" date="2015-02" db="EMBL/GenBank/DDBJ databases">
        <title>Single-cell genomics of uncultivated deep-branching MTB reveals a conserved set of magnetosome genes.</title>
        <authorList>
            <person name="Kolinko S."/>
            <person name="Richter M."/>
            <person name="Glockner F.O."/>
            <person name="Brachmann A."/>
            <person name="Schuler D."/>
        </authorList>
    </citation>
    <scope>NUCLEOTIDE SEQUENCE [LARGE SCALE GENOMIC DNA]</scope>
    <source>
        <strain evidence="4">TM-1</strain>
    </source>
</reference>
<dbReference type="SUPFAM" id="SSF53756">
    <property type="entry name" value="UDP-Glycosyltransferase/glycogen phosphorylase"/>
    <property type="match status" value="1"/>
</dbReference>
<dbReference type="Gene3D" id="3.40.50.2000">
    <property type="entry name" value="Glycogen Phosphorylase B"/>
    <property type="match status" value="2"/>
</dbReference>
<dbReference type="CDD" id="cd03809">
    <property type="entry name" value="GT4_MtfB-like"/>
    <property type="match status" value="1"/>
</dbReference>
<evidence type="ECO:0000313" key="4">
    <source>
        <dbReference type="EMBL" id="KJU87699.1"/>
    </source>
</evidence>
<dbReference type="Proteomes" id="UP000033423">
    <property type="component" value="Unassembled WGS sequence"/>
</dbReference>
<dbReference type="InterPro" id="IPR028098">
    <property type="entry name" value="Glyco_trans_4-like_N"/>
</dbReference>
<comment type="caution">
    <text evidence="4">The sequence shown here is derived from an EMBL/GenBank/DDBJ whole genome shotgun (WGS) entry which is preliminary data.</text>
</comment>
<evidence type="ECO:0000259" key="3">
    <source>
        <dbReference type="Pfam" id="PF13439"/>
    </source>
</evidence>
<sequence length="365" mass="40971">MKIGINASFLNTTPTGVGVFTREVARGLCALDKETTVFSSVRIDGIDDAQMQHTPIPIRGSLNLIHNIGRAVFDNAILRHKLKAAGVDVLFCPIMEFPLTYMLPTLVMIHDLHPLYFPRQFGLASTYFKFSLERLKRLKYRVVTGSNFVKAEVIKAANLREDLVDVITEGYDPELFRPMGLELREDFLGRHKLKPPYILFVGSLFPYKNVSTLIEAFMLIKNRVPHTLVIVGKKELATRPLPKDDRIVYKSYVDREDVPLFYSYAEMLVHPSLFEGFGLNILEAMACGTPVVSSNGGSLPEVVGQAGLLFNPTEVTALATHMLNLIRDKELRQSLVAKGLQHVKEFTWDKATLGIYNASKKCLDD</sequence>
<feature type="domain" description="Glycosyltransferase subfamily 4-like N-terminal" evidence="3">
    <location>
        <begin position="15"/>
        <end position="174"/>
    </location>
</feature>